<dbReference type="InterPro" id="IPR015365">
    <property type="entry name" value="Elong-fact-P_C"/>
</dbReference>
<gene>
    <name evidence="3" type="ORF">A2118_03315</name>
</gene>
<dbReference type="InterPro" id="IPR014722">
    <property type="entry name" value="Rib_uL2_dom2"/>
</dbReference>
<dbReference type="InterPro" id="IPR008991">
    <property type="entry name" value="Translation_prot_SH3-like_sf"/>
</dbReference>
<dbReference type="AlphaFoldDB" id="A0A1F6BTE0"/>
<dbReference type="GO" id="GO:0003746">
    <property type="term" value="F:translation elongation factor activity"/>
    <property type="evidence" value="ECO:0007669"/>
    <property type="project" value="TreeGrafter"/>
</dbReference>
<dbReference type="InterPro" id="IPR012340">
    <property type="entry name" value="NA-bd_OB-fold"/>
</dbReference>
<dbReference type="PIRSF" id="PIRSF005901">
    <property type="entry name" value="EF-P"/>
    <property type="match status" value="1"/>
</dbReference>
<dbReference type="Pfam" id="PF08207">
    <property type="entry name" value="EFP_N"/>
    <property type="match status" value="1"/>
</dbReference>
<dbReference type="InterPro" id="IPR013185">
    <property type="entry name" value="Transl_elong_KOW-like"/>
</dbReference>
<dbReference type="FunFam" id="2.40.50.140:FF:000004">
    <property type="entry name" value="Elongation factor P"/>
    <property type="match status" value="1"/>
</dbReference>
<sequence>MAVLNYNEILPKIIINYNNEPYEVLSAYIFRMQQRKPVNQTKLRQLVGGKVLEIAFHQNETVTEADVGSMQAQYLYTARGESWFAEEGNAKNRFSFPDETVHDKVQWLTPNSTVEVLTYEEKPMTIKIPVKVELVVKDAPPAVKGNTVSGGTKLIELVTGAKVDVPLFINTGDIVRINTDTGTYTERVNKA</sequence>
<dbReference type="GO" id="GO:0005829">
    <property type="term" value="C:cytosol"/>
    <property type="evidence" value="ECO:0007669"/>
    <property type="project" value="UniProtKB-ARBA"/>
</dbReference>
<dbReference type="EMBL" id="MFKN01000041">
    <property type="protein sequence ID" value="OGG39807.1"/>
    <property type="molecule type" value="Genomic_DNA"/>
</dbReference>
<dbReference type="GO" id="GO:0043043">
    <property type="term" value="P:peptide biosynthetic process"/>
    <property type="evidence" value="ECO:0007669"/>
    <property type="project" value="InterPro"/>
</dbReference>
<dbReference type="Gene3D" id="2.40.50.140">
    <property type="entry name" value="Nucleic acid-binding proteins"/>
    <property type="match status" value="2"/>
</dbReference>
<dbReference type="PANTHER" id="PTHR30053:SF12">
    <property type="entry name" value="ELONGATION FACTOR P (EF-P) FAMILY PROTEIN"/>
    <property type="match status" value="1"/>
</dbReference>
<organism evidence="3 4">
    <name type="scientific">Candidatus Kaiserbacteria bacterium GWA2_50_9</name>
    <dbReference type="NCBI Taxonomy" id="1798474"/>
    <lineage>
        <taxon>Bacteria</taxon>
        <taxon>Candidatus Kaiseribacteriota</taxon>
    </lineage>
</organism>
<comment type="caution">
    <text evidence="3">The sequence shown here is derived from an EMBL/GenBank/DDBJ whole genome shotgun (WGS) entry which is preliminary data.</text>
</comment>
<dbReference type="STRING" id="1798474.A2118_03315"/>
<protein>
    <recommendedName>
        <fullName evidence="2">Elongation factor P C-terminal domain-containing protein</fullName>
    </recommendedName>
</protein>
<dbReference type="PANTHER" id="PTHR30053">
    <property type="entry name" value="ELONGATION FACTOR P"/>
    <property type="match status" value="1"/>
</dbReference>
<comment type="similarity">
    <text evidence="1">Belongs to the elongation factor P family.</text>
</comment>
<dbReference type="SMART" id="SM00841">
    <property type="entry name" value="Elong-fact-P_C"/>
    <property type="match status" value="1"/>
</dbReference>
<accession>A0A1F6BTE0</accession>
<dbReference type="Gene3D" id="2.30.30.30">
    <property type="match status" value="1"/>
</dbReference>
<evidence type="ECO:0000256" key="1">
    <source>
        <dbReference type="ARBA" id="ARBA00009479"/>
    </source>
</evidence>
<evidence type="ECO:0000313" key="4">
    <source>
        <dbReference type="Proteomes" id="UP000179014"/>
    </source>
</evidence>
<dbReference type="Pfam" id="PF09285">
    <property type="entry name" value="Elong-fact-P_C"/>
    <property type="match status" value="1"/>
</dbReference>
<dbReference type="SUPFAM" id="SSF50104">
    <property type="entry name" value="Translation proteins SH3-like domain"/>
    <property type="match status" value="1"/>
</dbReference>
<dbReference type="Proteomes" id="UP000179014">
    <property type="component" value="Unassembled WGS sequence"/>
</dbReference>
<dbReference type="SUPFAM" id="SSF50249">
    <property type="entry name" value="Nucleic acid-binding proteins"/>
    <property type="match status" value="1"/>
</dbReference>
<evidence type="ECO:0000313" key="3">
    <source>
        <dbReference type="EMBL" id="OGG39807.1"/>
    </source>
</evidence>
<dbReference type="CDD" id="cd05794">
    <property type="entry name" value="S1_EF-P_repeat_2"/>
    <property type="match status" value="1"/>
</dbReference>
<name>A0A1F6BTE0_9BACT</name>
<dbReference type="InterPro" id="IPR020599">
    <property type="entry name" value="Transl_elong_fac_P/YeiP"/>
</dbReference>
<reference evidence="3 4" key="1">
    <citation type="journal article" date="2016" name="Nat. Commun.">
        <title>Thousands of microbial genomes shed light on interconnected biogeochemical processes in an aquifer system.</title>
        <authorList>
            <person name="Anantharaman K."/>
            <person name="Brown C.T."/>
            <person name="Hug L.A."/>
            <person name="Sharon I."/>
            <person name="Castelle C.J."/>
            <person name="Probst A.J."/>
            <person name="Thomas B.C."/>
            <person name="Singh A."/>
            <person name="Wilkins M.J."/>
            <person name="Karaoz U."/>
            <person name="Brodie E.L."/>
            <person name="Williams K.H."/>
            <person name="Hubbard S.S."/>
            <person name="Banfield J.F."/>
        </authorList>
    </citation>
    <scope>NUCLEOTIDE SEQUENCE [LARGE SCALE GENOMIC DNA]</scope>
</reference>
<feature type="domain" description="Elongation factor P C-terminal" evidence="2">
    <location>
        <begin position="132"/>
        <end position="187"/>
    </location>
</feature>
<proteinExistence type="inferred from homology"/>
<evidence type="ECO:0000259" key="2">
    <source>
        <dbReference type="SMART" id="SM00841"/>
    </source>
</evidence>